<dbReference type="InterPro" id="IPR000859">
    <property type="entry name" value="CUB_dom"/>
</dbReference>
<evidence type="ECO:0000313" key="4">
    <source>
        <dbReference type="EMBL" id="EEN49670.1"/>
    </source>
</evidence>
<feature type="domain" description="CUB" evidence="3">
    <location>
        <begin position="1"/>
        <end position="76"/>
    </location>
</feature>
<keyword evidence="1" id="KW-1015">Disulfide bond</keyword>
<dbReference type="STRING" id="7739.C3ZCS6"/>
<accession>C3ZCS6</accession>
<dbReference type="Pfam" id="PF00431">
    <property type="entry name" value="CUB"/>
    <property type="match status" value="1"/>
</dbReference>
<dbReference type="EMBL" id="GG666609">
    <property type="protein sequence ID" value="EEN49670.1"/>
    <property type="molecule type" value="Genomic_DNA"/>
</dbReference>
<comment type="caution">
    <text evidence="2">Lacks conserved residue(s) required for the propagation of feature annotation.</text>
</comment>
<dbReference type="AlphaFoldDB" id="C3ZCS6"/>
<dbReference type="FunFam" id="2.60.120.290:FF:000005">
    <property type="entry name" value="Procollagen C-endopeptidase enhancer 1"/>
    <property type="match status" value="1"/>
</dbReference>
<dbReference type="SMART" id="SM00042">
    <property type="entry name" value="CUB"/>
    <property type="match status" value="1"/>
</dbReference>
<dbReference type="Gene3D" id="2.60.120.290">
    <property type="entry name" value="Spermadhesin, CUB domain"/>
    <property type="match status" value="1"/>
</dbReference>
<dbReference type="InterPro" id="IPR052129">
    <property type="entry name" value="Spermadhesin-Link_domain"/>
</dbReference>
<dbReference type="SUPFAM" id="SSF49854">
    <property type="entry name" value="Spermadhesin, CUB domain"/>
    <property type="match status" value="1"/>
</dbReference>
<protein>
    <recommendedName>
        <fullName evidence="3">CUB domain-containing protein</fullName>
    </recommendedName>
</protein>
<evidence type="ECO:0000256" key="1">
    <source>
        <dbReference type="ARBA" id="ARBA00023157"/>
    </source>
</evidence>
<evidence type="ECO:0000256" key="2">
    <source>
        <dbReference type="PROSITE-ProRule" id="PRU00059"/>
    </source>
</evidence>
<reference evidence="4" key="1">
    <citation type="journal article" date="2008" name="Nature">
        <title>The amphioxus genome and the evolution of the chordate karyotype.</title>
        <authorList>
            <consortium name="US DOE Joint Genome Institute (JGI-PGF)"/>
            <person name="Putnam N.H."/>
            <person name="Butts T."/>
            <person name="Ferrier D.E.K."/>
            <person name="Furlong R.F."/>
            <person name="Hellsten U."/>
            <person name="Kawashima T."/>
            <person name="Robinson-Rechavi M."/>
            <person name="Shoguchi E."/>
            <person name="Terry A."/>
            <person name="Yu J.-K."/>
            <person name="Benito-Gutierrez E.L."/>
            <person name="Dubchak I."/>
            <person name="Garcia-Fernandez J."/>
            <person name="Gibson-Brown J.J."/>
            <person name="Grigoriev I.V."/>
            <person name="Horton A.C."/>
            <person name="de Jong P.J."/>
            <person name="Jurka J."/>
            <person name="Kapitonov V.V."/>
            <person name="Kohara Y."/>
            <person name="Kuroki Y."/>
            <person name="Lindquist E."/>
            <person name="Lucas S."/>
            <person name="Osoegawa K."/>
            <person name="Pennacchio L.A."/>
            <person name="Salamov A.A."/>
            <person name="Satou Y."/>
            <person name="Sauka-Spengler T."/>
            <person name="Schmutz J."/>
            <person name="Shin-I T."/>
            <person name="Toyoda A."/>
            <person name="Bronner-Fraser M."/>
            <person name="Fujiyama A."/>
            <person name="Holland L.Z."/>
            <person name="Holland P.W.H."/>
            <person name="Satoh N."/>
            <person name="Rokhsar D.S."/>
        </authorList>
    </citation>
    <scope>NUCLEOTIDE SEQUENCE [LARGE SCALE GENOMIC DNA]</scope>
    <source>
        <strain evidence="4">S238N-H82</strain>
        <tissue evidence="4">Testes</tissue>
    </source>
</reference>
<sequence length="76" mass="8819">CGLTFTKDSGRFMTPSFPKKYSNSLQCNWSIVVEPSKSIVLTFQDFDVEYERDCGYDFVEVYDGTPQRGRLKGNYR</sequence>
<dbReference type="PROSITE" id="PS01180">
    <property type="entry name" value="CUB"/>
    <property type="match status" value="1"/>
</dbReference>
<dbReference type="PANTHER" id="PTHR46908:SF8">
    <property type="entry name" value="C-TYPE LECTIN DOMAIN-CONTAINING PROTEIN"/>
    <property type="match status" value="1"/>
</dbReference>
<dbReference type="InterPro" id="IPR035914">
    <property type="entry name" value="Sperma_CUB_dom_sf"/>
</dbReference>
<feature type="non-terminal residue" evidence="4">
    <location>
        <position position="1"/>
    </location>
</feature>
<dbReference type="CDD" id="cd00041">
    <property type="entry name" value="CUB"/>
    <property type="match status" value="1"/>
</dbReference>
<evidence type="ECO:0000259" key="3">
    <source>
        <dbReference type="PROSITE" id="PS01180"/>
    </source>
</evidence>
<gene>
    <name evidence="4" type="ORF">BRAFLDRAFT_252231</name>
</gene>
<dbReference type="PANTHER" id="PTHR46908">
    <property type="entry name" value="CUBILIN-LIKE PROTEIN"/>
    <property type="match status" value="1"/>
</dbReference>
<organism>
    <name type="scientific">Branchiostoma floridae</name>
    <name type="common">Florida lancelet</name>
    <name type="synonym">Amphioxus</name>
    <dbReference type="NCBI Taxonomy" id="7739"/>
    <lineage>
        <taxon>Eukaryota</taxon>
        <taxon>Metazoa</taxon>
        <taxon>Chordata</taxon>
        <taxon>Cephalochordata</taxon>
        <taxon>Leptocardii</taxon>
        <taxon>Amphioxiformes</taxon>
        <taxon>Branchiostomatidae</taxon>
        <taxon>Branchiostoma</taxon>
    </lineage>
</organism>
<dbReference type="InParanoid" id="C3ZCS6"/>
<proteinExistence type="predicted"/>
<name>C3ZCS6_BRAFL</name>